<dbReference type="KEGG" id="cgr:2886443"/>
<dbReference type="VEuPathDB" id="FungiDB:CAGL0A02343g"/>
<dbReference type="Proteomes" id="UP000002428">
    <property type="component" value="Chromosome A"/>
</dbReference>
<proteinExistence type="predicted"/>
<organism evidence="2 3">
    <name type="scientific">Candida glabrata (strain ATCC 2001 / BCRC 20586 / JCM 3761 / NBRC 0622 / NRRL Y-65 / CBS 138)</name>
    <name type="common">Yeast</name>
    <name type="synonym">Nakaseomyces glabratus</name>
    <dbReference type="NCBI Taxonomy" id="284593"/>
    <lineage>
        <taxon>Eukaryota</taxon>
        <taxon>Fungi</taxon>
        <taxon>Dikarya</taxon>
        <taxon>Ascomycota</taxon>
        <taxon>Saccharomycotina</taxon>
        <taxon>Saccharomycetes</taxon>
        <taxon>Saccharomycetales</taxon>
        <taxon>Saccharomycetaceae</taxon>
        <taxon>Nakaseomyces</taxon>
    </lineage>
</organism>
<dbReference type="AlphaFoldDB" id="Q6FY36"/>
<reference evidence="2 3" key="1">
    <citation type="journal article" date="2004" name="Nature">
        <title>Genome evolution in yeasts.</title>
        <authorList>
            <consortium name="Genolevures"/>
            <person name="Dujon B."/>
            <person name="Sherman D."/>
            <person name="Fischer G."/>
            <person name="Durrens P."/>
            <person name="Casaregola S."/>
            <person name="Lafontaine I."/>
            <person name="de Montigny J."/>
            <person name="Marck C."/>
            <person name="Neuveglise C."/>
            <person name="Talla E."/>
            <person name="Goffard N."/>
            <person name="Frangeul L."/>
            <person name="Aigle M."/>
            <person name="Anthouard V."/>
            <person name="Babour A."/>
            <person name="Barbe V."/>
            <person name="Barnay S."/>
            <person name="Blanchin S."/>
            <person name="Beckerich J.M."/>
            <person name="Beyne E."/>
            <person name="Bleykasten C."/>
            <person name="Boisrame A."/>
            <person name="Boyer J."/>
            <person name="Cattolico L."/>
            <person name="Confanioleri F."/>
            <person name="de Daruvar A."/>
            <person name="Despons L."/>
            <person name="Fabre E."/>
            <person name="Fairhead C."/>
            <person name="Ferry-Dumazet H."/>
            <person name="Groppi A."/>
            <person name="Hantraye F."/>
            <person name="Hennequin C."/>
            <person name="Jauniaux N."/>
            <person name="Joyet P."/>
            <person name="Kachouri R."/>
            <person name="Kerrest A."/>
            <person name="Koszul R."/>
            <person name="Lemaire M."/>
            <person name="Lesur I."/>
            <person name="Ma L."/>
            <person name="Muller H."/>
            <person name="Nicaud J.M."/>
            <person name="Nikolski M."/>
            <person name="Oztas S."/>
            <person name="Ozier-Kalogeropoulos O."/>
            <person name="Pellenz S."/>
            <person name="Potier S."/>
            <person name="Richard G.F."/>
            <person name="Straub M.L."/>
            <person name="Suleau A."/>
            <person name="Swennene D."/>
            <person name="Tekaia F."/>
            <person name="Wesolowski-Louvel M."/>
            <person name="Westhof E."/>
            <person name="Wirth B."/>
            <person name="Zeniou-Meyer M."/>
            <person name="Zivanovic I."/>
            <person name="Bolotin-Fukuhara M."/>
            <person name="Thierry A."/>
            <person name="Bouchier C."/>
            <person name="Caudron B."/>
            <person name="Scarpelli C."/>
            <person name="Gaillardin C."/>
            <person name="Weissenbach J."/>
            <person name="Wincker P."/>
            <person name="Souciet J.L."/>
        </authorList>
    </citation>
    <scope>NUCLEOTIDE SEQUENCE [LARGE SCALE GENOMIC DNA]</scope>
    <source>
        <strain evidence="3">ATCC 2001 / BCRC 20586 / JCM 3761 / NBRC 0622 / NRRL Y-65 / CBS 138</strain>
    </source>
</reference>
<dbReference type="HOGENOM" id="CLU_2468833_0_0_1"/>
<evidence type="ECO:0000313" key="2">
    <source>
        <dbReference type="EMBL" id="CAG57759.1"/>
    </source>
</evidence>
<name>Q6FY36_CANGA</name>
<accession>Q6FY36</accession>
<dbReference type="CGD" id="CAL0126715">
    <property type="gene designation" value="CAGL0A02343g"/>
</dbReference>
<evidence type="ECO:0000313" key="3">
    <source>
        <dbReference type="Proteomes" id="UP000002428"/>
    </source>
</evidence>
<dbReference type="EMBL" id="CR380947">
    <property type="protein sequence ID" value="CAG57759.1"/>
    <property type="molecule type" value="Genomic_DNA"/>
</dbReference>
<evidence type="ECO:0000313" key="1">
    <source>
        <dbReference type="CGD" id="CAL0126715"/>
    </source>
</evidence>
<dbReference type="InParanoid" id="Q6FY36"/>
<protein>
    <submittedName>
        <fullName evidence="2">Uncharacterized protein</fullName>
    </submittedName>
</protein>
<dbReference type="RefSeq" id="XP_444866.1">
    <property type="nucleotide sequence ID" value="XM_444866.1"/>
</dbReference>
<gene>
    <name evidence="1 2" type="ordered locus">CAGL0A02343g</name>
</gene>
<keyword evidence="3" id="KW-1185">Reference proteome</keyword>
<sequence length="88" mass="9783">MELYGCSTLETNPAPTLPSPIEKALVRDDQANQHLQIRKTDASSVHLCLCESLFSSVPKNGIYGENSAGISINYHYKSNCSRKQKKKK</sequence>